<dbReference type="AlphaFoldDB" id="X1P7U6"/>
<accession>X1P7U6</accession>
<protein>
    <recommendedName>
        <fullName evidence="2">Lipoprotein</fullName>
    </recommendedName>
</protein>
<organism evidence="1">
    <name type="scientific">marine sediment metagenome</name>
    <dbReference type="NCBI Taxonomy" id="412755"/>
    <lineage>
        <taxon>unclassified sequences</taxon>
        <taxon>metagenomes</taxon>
        <taxon>ecological metagenomes</taxon>
    </lineage>
</organism>
<sequence>MIKSLKYILVLIPLVFLTGCFNNVIPKKAEMRLTITPGVIQIGVYQDMRLTLKEANGVGVNLNRLEFRTWDKWGNLWEERIVTGTELLGHWRELFGTTYLAGNSTLTKTFKLLVAEPEGKREIVMGGTDNNGNSVKAECEYWVRP</sequence>
<evidence type="ECO:0008006" key="2">
    <source>
        <dbReference type="Google" id="ProtNLM"/>
    </source>
</evidence>
<proteinExistence type="predicted"/>
<dbReference type="EMBL" id="BARV01036245">
    <property type="protein sequence ID" value="GAI51938.1"/>
    <property type="molecule type" value="Genomic_DNA"/>
</dbReference>
<gene>
    <name evidence="1" type="ORF">S06H3_56356</name>
</gene>
<dbReference type="PROSITE" id="PS51257">
    <property type="entry name" value="PROKAR_LIPOPROTEIN"/>
    <property type="match status" value="1"/>
</dbReference>
<evidence type="ECO:0000313" key="1">
    <source>
        <dbReference type="EMBL" id="GAI51938.1"/>
    </source>
</evidence>
<reference evidence="1" key="1">
    <citation type="journal article" date="2014" name="Front. Microbiol.">
        <title>High frequency of phylogenetically diverse reductive dehalogenase-homologous genes in deep subseafloor sedimentary metagenomes.</title>
        <authorList>
            <person name="Kawai M."/>
            <person name="Futagami T."/>
            <person name="Toyoda A."/>
            <person name="Takaki Y."/>
            <person name="Nishi S."/>
            <person name="Hori S."/>
            <person name="Arai W."/>
            <person name="Tsubouchi T."/>
            <person name="Morono Y."/>
            <person name="Uchiyama I."/>
            <person name="Ito T."/>
            <person name="Fujiyama A."/>
            <person name="Inagaki F."/>
            <person name="Takami H."/>
        </authorList>
    </citation>
    <scope>NUCLEOTIDE SEQUENCE</scope>
    <source>
        <strain evidence="1">Expedition CK06-06</strain>
    </source>
</reference>
<name>X1P7U6_9ZZZZ</name>
<comment type="caution">
    <text evidence="1">The sequence shown here is derived from an EMBL/GenBank/DDBJ whole genome shotgun (WGS) entry which is preliminary data.</text>
</comment>